<sequence length="114" mass="12487">MSPLGEDSRAVGSETVMGLASPISRRFGLVDSVGFLHHHDFDVCLFVKMTEEHSMEDDTSQEEVVLGKLDRFLRPNLVIGPYRQSGPGDSTLNRGKVILVGIGAYVLEPKEMLG</sequence>
<evidence type="ECO:0000313" key="1">
    <source>
        <dbReference type="EMBL" id="KAK9099118.1"/>
    </source>
</evidence>
<organism evidence="1 2">
    <name type="scientific">Stephania yunnanensis</name>
    <dbReference type="NCBI Taxonomy" id="152371"/>
    <lineage>
        <taxon>Eukaryota</taxon>
        <taxon>Viridiplantae</taxon>
        <taxon>Streptophyta</taxon>
        <taxon>Embryophyta</taxon>
        <taxon>Tracheophyta</taxon>
        <taxon>Spermatophyta</taxon>
        <taxon>Magnoliopsida</taxon>
        <taxon>Ranunculales</taxon>
        <taxon>Menispermaceae</taxon>
        <taxon>Menispermoideae</taxon>
        <taxon>Cissampelideae</taxon>
        <taxon>Stephania</taxon>
    </lineage>
</organism>
<name>A0AAP0HRX8_9MAGN</name>
<proteinExistence type="predicted"/>
<protein>
    <submittedName>
        <fullName evidence="1">Uncharacterized protein</fullName>
    </submittedName>
</protein>
<accession>A0AAP0HRX8</accession>
<dbReference type="AlphaFoldDB" id="A0AAP0HRX8"/>
<dbReference type="EMBL" id="JBBNAF010000011">
    <property type="protein sequence ID" value="KAK9099118.1"/>
    <property type="molecule type" value="Genomic_DNA"/>
</dbReference>
<dbReference type="Proteomes" id="UP001420932">
    <property type="component" value="Unassembled WGS sequence"/>
</dbReference>
<reference evidence="1 2" key="1">
    <citation type="submission" date="2024-01" db="EMBL/GenBank/DDBJ databases">
        <title>Genome assemblies of Stephania.</title>
        <authorList>
            <person name="Yang L."/>
        </authorList>
    </citation>
    <scope>NUCLEOTIDE SEQUENCE [LARGE SCALE GENOMIC DNA]</scope>
    <source>
        <strain evidence="1">YNDBR</strain>
        <tissue evidence="1">Leaf</tissue>
    </source>
</reference>
<keyword evidence="2" id="KW-1185">Reference proteome</keyword>
<gene>
    <name evidence="1" type="ORF">Syun_026163</name>
</gene>
<comment type="caution">
    <text evidence="1">The sequence shown here is derived from an EMBL/GenBank/DDBJ whole genome shotgun (WGS) entry which is preliminary data.</text>
</comment>
<evidence type="ECO:0000313" key="2">
    <source>
        <dbReference type="Proteomes" id="UP001420932"/>
    </source>
</evidence>